<protein>
    <submittedName>
        <fullName evidence="1">Uncharacterized protein</fullName>
    </submittedName>
</protein>
<comment type="caution">
    <text evidence="1">The sequence shown here is derived from an EMBL/GenBank/DDBJ whole genome shotgun (WGS) entry which is preliminary data.</text>
</comment>
<dbReference type="RefSeq" id="WP_289559468.1">
    <property type="nucleotide sequence ID" value="NZ_JAUDEO010000012.1"/>
</dbReference>
<name>A0ABT7VN57_9LACO</name>
<evidence type="ECO:0000313" key="1">
    <source>
        <dbReference type="EMBL" id="MDM8333561.1"/>
    </source>
</evidence>
<gene>
    <name evidence="1" type="ORF">QUW46_03075</name>
</gene>
<dbReference type="EMBL" id="JAUDEO010000012">
    <property type="protein sequence ID" value="MDM8333561.1"/>
    <property type="molecule type" value="Genomic_DNA"/>
</dbReference>
<accession>A0ABT7VN57</accession>
<evidence type="ECO:0000313" key="2">
    <source>
        <dbReference type="Proteomes" id="UP001529423"/>
    </source>
</evidence>
<sequence>MNTDDYLFTYFVIFDKTASMIPIYDQVVIHELGKGNAKFKAVVDKYDPATVDQAIHEIFVQLINAQVFQGTITKDEIIISNTTPLAVEILQHIQDEAFWSALKQTADQWSHTPLTKFVIDYIQG</sequence>
<dbReference type="Proteomes" id="UP001529423">
    <property type="component" value="Unassembled WGS sequence"/>
</dbReference>
<proteinExistence type="predicted"/>
<organism evidence="1 2">
    <name type="scientific">Limosilactobacillus panis</name>
    <dbReference type="NCBI Taxonomy" id="47493"/>
    <lineage>
        <taxon>Bacteria</taxon>
        <taxon>Bacillati</taxon>
        <taxon>Bacillota</taxon>
        <taxon>Bacilli</taxon>
        <taxon>Lactobacillales</taxon>
        <taxon>Lactobacillaceae</taxon>
        <taxon>Limosilactobacillus</taxon>
    </lineage>
</organism>
<keyword evidence="2" id="KW-1185">Reference proteome</keyword>
<reference evidence="2" key="2">
    <citation type="submission" date="2023-06" db="EMBL/GenBank/DDBJ databases">
        <title>Identification and characterization of horizontal gene transfer across gut microbiota members of farm animals based on homology search.</title>
        <authorList>
            <person name="Zeman M."/>
            <person name="Kubasova T."/>
            <person name="Jahodarova E."/>
            <person name="Nykrynova M."/>
            <person name="Rychlik I."/>
        </authorList>
    </citation>
    <scope>NUCLEOTIDE SEQUENCE [LARGE SCALE GENOMIC DNA]</scope>
    <source>
        <strain evidence="2">105_WCHN</strain>
    </source>
</reference>
<reference evidence="1 2" key="1">
    <citation type="submission" date="2023-06" db="EMBL/GenBank/DDBJ databases">
        <title>Identification and characterization of horizontal gene transfer across gut microbiota members of farm animals based on homology search.</title>
        <authorList>
            <person name="Schwarzerova J."/>
            <person name="Nykrynova M."/>
            <person name="Jureckova K."/>
            <person name="Cejkova D."/>
            <person name="Rychlik I."/>
        </authorList>
    </citation>
    <scope>NUCLEOTIDE SEQUENCE [LARGE SCALE GENOMIC DNA]</scope>
    <source>
        <strain evidence="1 2">105_WCHN</strain>
    </source>
</reference>
<reference evidence="1 2" key="3">
    <citation type="submission" date="2023-06" db="EMBL/GenBank/DDBJ databases">
        <authorList>
            <person name="Zeman M."/>
            <person name="Kubasova T."/>
            <person name="Jahodarova E."/>
            <person name="Nykrynova M."/>
            <person name="Rychlik I."/>
        </authorList>
    </citation>
    <scope>NUCLEOTIDE SEQUENCE [LARGE SCALE GENOMIC DNA]</scope>
    <source>
        <strain evidence="1 2">105_WCHN</strain>
    </source>
</reference>